<comment type="caution">
    <text evidence="9">The sequence shown here is derived from an EMBL/GenBank/DDBJ whole genome shotgun (WGS) entry which is preliminary data.</text>
</comment>
<evidence type="ECO:0000256" key="3">
    <source>
        <dbReference type="ARBA" id="ARBA00022801"/>
    </source>
</evidence>
<evidence type="ECO:0000256" key="2">
    <source>
        <dbReference type="ARBA" id="ARBA00022670"/>
    </source>
</evidence>
<keyword evidence="4" id="KW-0788">Thiol protease</keyword>
<keyword evidence="3" id="KW-0378">Hydrolase</keyword>
<evidence type="ECO:0000256" key="7">
    <source>
        <dbReference type="SAM" id="MobiDB-lite"/>
    </source>
</evidence>
<dbReference type="Gene3D" id="3.90.70.10">
    <property type="entry name" value="Cysteine proteinases"/>
    <property type="match status" value="1"/>
</dbReference>
<dbReference type="InterPro" id="IPR025660">
    <property type="entry name" value="Pept_his_AS"/>
</dbReference>
<dbReference type="InterPro" id="IPR000668">
    <property type="entry name" value="Peptidase_C1A_C"/>
</dbReference>
<gene>
    <name evidence="9" type="ORF">C1H46_010525</name>
</gene>
<evidence type="ECO:0000259" key="8">
    <source>
        <dbReference type="SMART" id="SM00645"/>
    </source>
</evidence>
<dbReference type="InterPro" id="IPR013128">
    <property type="entry name" value="Peptidase_C1A"/>
</dbReference>
<dbReference type="CDD" id="cd02248">
    <property type="entry name" value="Peptidase_C1A"/>
    <property type="match status" value="1"/>
</dbReference>
<dbReference type="SUPFAM" id="SSF54001">
    <property type="entry name" value="Cysteine proteinases"/>
    <property type="match status" value="1"/>
</dbReference>
<accession>A0A540MYH9</accession>
<evidence type="ECO:0000256" key="5">
    <source>
        <dbReference type="ARBA" id="ARBA00023157"/>
    </source>
</evidence>
<dbReference type="STRING" id="106549.A0A540MYH9"/>
<name>A0A540MYH9_MALBA</name>
<dbReference type="InterPro" id="IPR038765">
    <property type="entry name" value="Papain-like_cys_pep_sf"/>
</dbReference>
<evidence type="ECO:0000256" key="6">
    <source>
        <dbReference type="ARBA" id="ARBA00023180"/>
    </source>
</evidence>
<evidence type="ECO:0000256" key="1">
    <source>
        <dbReference type="ARBA" id="ARBA00008455"/>
    </source>
</evidence>
<dbReference type="Pfam" id="PF00112">
    <property type="entry name" value="Peptidase_C1"/>
    <property type="match status" value="1"/>
</dbReference>
<evidence type="ECO:0000256" key="4">
    <source>
        <dbReference type="ARBA" id="ARBA00022807"/>
    </source>
</evidence>
<organism evidence="9 10">
    <name type="scientific">Malus baccata</name>
    <name type="common">Siberian crab apple</name>
    <name type="synonym">Pyrus baccata</name>
    <dbReference type="NCBI Taxonomy" id="106549"/>
    <lineage>
        <taxon>Eukaryota</taxon>
        <taxon>Viridiplantae</taxon>
        <taxon>Streptophyta</taxon>
        <taxon>Embryophyta</taxon>
        <taxon>Tracheophyta</taxon>
        <taxon>Spermatophyta</taxon>
        <taxon>Magnoliopsida</taxon>
        <taxon>eudicotyledons</taxon>
        <taxon>Gunneridae</taxon>
        <taxon>Pentapetalae</taxon>
        <taxon>rosids</taxon>
        <taxon>fabids</taxon>
        <taxon>Rosales</taxon>
        <taxon>Rosaceae</taxon>
        <taxon>Amygdaloideae</taxon>
        <taxon>Maleae</taxon>
        <taxon>Malus</taxon>
    </lineage>
</organism>
<dbReference type="PANTHER" id="PTHR12411">
    <property type="entry name" value="CYSTEINE PROTEASE FAMILY C1-RELATED"/>
    <property type="match status" value="1"/>
</dbReference>
<keyword evidence="5" id="KW-1015">Disulfide bond</keyword>
<dbReference type="InterPro" id="IPR013201">
    <property type="entry name" value="Prot_inhib_I29"/>
</dbReference>
<reference evidence="9 10" key="1">
    <citation type="journal article" date="2019" name="G3 (Bethesda)">
        <title>Sequencing of a Wild Apple (Malus baccata) Genome Unravels the Differences Between Cultivated and Wild Apple Species Regarding Disease Resistance and Cold Tolerance.</title>
        <authorList>
            <person name="Chen X."/>
        </authorList>
    </citation>
    <scope>NUCLEOTIDE SEQUENCE [LARGE SCALE GENOMIC DNA]</scope>
    <source>
        <strain evidence="10">cv. Shandingzi</strain>
        <tissue evidence="9">Leaves</tissue>
    </source>
</reference>
<evidence type="ECO:0000313" key="10">
    <source>
        <dbReference type="Proteomes" id="UP000315295"/>
    </source>
</evidence>
<proteinExistence type="inferred from homology"/>
<dbReference type="InterPro" id="IPR039417">
    <property type="entry name" value="Peptidase_C1A_papain-like"/>
</dbReference>
<keyword evidence="2" id="KW-0645">Protease</keyword>
<dbReference type="SMART" id="SM00645">
    <property type="entry name" value="Pept_C1"/>
    <property type="match status" value="1"/>
</dbReference>
<keyword evidence="10" id="KW-1185">Reference proteome</keyword>
<feature type="region of interest" description="Disordered" evidence="7">
    <location>
        <begin position="1"/>
        <end position="31"/>
    </location>
</feature>
<dbReference type="GO" id="GO:0008234">
    <property type="term" value="F:cysteine-type peptidase activity"/>
    <property type="evidence" value="ECO:0007669"/>
    <property type="project" value="UniProtKB-KW"/>
</dbReference>
<dbReference type="PRINTS" id="PR00705">
    <property type="entry name" value="PAPAIN"/>
</dbReference>
<dbReference type="GO" id="GO:0006508">
    <property type="term" value="P:proteolysis"/>
    <property type="evidence" value="ECO:0007669"/>
    <property type="project" value="UniProtKB-KW"/>
</dbReference>
<comment type="similarity">
    <text evidence="1">Belongs to the peptidase C1 family.</text>
</comment>
<feature type="domain" description="Peptidase C1A papain C-terminal" evidence="8">
    <location>
        <begin position="137"/>
        <end position="351"/>
    </location>
</feature>
<dbReference type="EMBL" id="VIEB01000149">
    <property type="protein sequence ID" value="TQE03861.1"/>
    <property type="molecule type" value="Genomic_DNA"/>
</dbReference>
<keyword evidence="6" id="KW-0325">Glycoprotein</keyword>
<dbReference type="Proteomes" id="UP000315295">
    <property type="component" value="Unassembled WGS sequence"/>
</dbReference>
<dbReference type="AlphaFoldDB" id="A0A540MYH9"/>
<dbReference type="PROSITE" id="PS00639">
    <property type="entry name" value="THIOL_PROTEASE_HIS"/>
    <property type="match status" value="1"/>
</dbReference>
<evidence type="ECO:0000313" key="9">
    <source>
        <dbReference type="EMBL" id="TQE03861.1"/>
    </source>
</evidence>
<sequence>MKDLSPLRRHQGAVQKSETSLHRGADPTPPRLLTAKDLTAEAPTINHTQSPFSSLILTLGAWSSEATSRTLQDASMYGRYEQWLIRYGCVYNDINEKETPFKIFKENVAFIESSNKDTNIPYKVSISLQTLQMKSSKPQEMDSTDMSAPRRQLLSSSCWAFSAVAATEGITQLTTGKLISLSEQELVDCDTAGEDQGCEGGLMDDAFQFIQKNHGISTEANYPYNGVEGTCNTKKEASHAAKITGFEDVPANSEKALLAAVAHQPVSVAIDASGSDFQFYSSGVFTGTCGTRLDHGVTAVGYGLSEDGTKYWLVKNSWGAEWDEEGYIRMQRDVAAAEGLCGIAVCILPHSLPHADLRHTFLHGNHF</sequence>
<protein>
    <recommendedName>
        <fullName evidence="8">Peptidase C1A papain C-terminal domain-containing protein</fullName>
    </recommendedName>
</protein>
<dbReference type="FunFam" id="3.90.70.10:FF:000332">
    <property type="entry name" value="Cathepsin L1"/>
    <property type="match status" value="1"/>
</dbReference>
<dbReference type="Pfam" id="PF08246">
    <property type="entry name" value="Inhibitor_I29"/>
    <property type="match status" value="1"/>
</dbReference>